<proteinExistence type="predicted"/>
<dbReference type="PANTHER" id="PTHR36507:SF1">
    <property type="entry name" value="BLL1555 PROTEIN"/>
    <property type="match status" value="1"/>
</dbReference>
<dbReference type="PANTHER" id="PTHR36507">
    <property type="entry name" value="BLL1555 PROTEIN"/>
    <property type="match status" value="1"/>
</dbReference>
<dbReference type="EMBL" id="AEGP01000050">
    <property type="protein sequence ID" value="EGG41737.1"/>
    <property type="molecule type" value="Genomic_DNA"/>
</dbReference>
<protein>
    <recommendedName>
        <fullName evidence="2">Blue (type 1) copper domain-containing protein</fullName>
    </recommendedName>
</protein>
<comment type="caution">
    <text evidence="1">The sequence shown here is derived from an EMBL/GenBank/DDBJ whole genome shotgun (WGS) entry which is preliminary data.</text>
</comment>
<dbReference type="HOGENOM" id="CLU_843594_0_0_2"/>
<sequence>MNITIFTLLVLLAFSGFFFSDSFAIITPYSAFTLEGSGYAVTENMIKISNIDLTLSTQQLSGSSVRSLVEEGLITLDGENFLATDLKTTILRQGQYIRIDGIAENTSGDQTTIKFFGRLIEESKNASIYGFTGRITMDNNNYKIIYTAKLSELTKINITPSESKTTDQKTIIHILKGASTQGVGSTIGQYGGSQGTELKLFSQDRISIKPGTTITIVNDDTVTHSIQSGKDTGDRYNRFVSDGRISTGDILPSKSVNITFENAGFYRLYDPNYQWMDIVAYVFPNVDNSVNLGQSAKPKN</sequence>
<dbReference type="Gene3D" id="2.60.40.420">
    <property type="entry name" value="Cupredoxins - blue copper proteins"/>
    <property type="match status" value="1"/>
</dbReference>
<organism evidence="1">
    <name type="scientific">Candidatus Nitrosarchaeum limnium SFB1</name>
    <dbReference type="NCBI Taxonomy" id="886738"/>
    <lineage>
        <taxon>Archaea</taxon>
        <taxon>Nitrososphaerota</taxon>
        <taxon>Nitrososphaeria</taxon>
        <taxon>Nitrosopumilales</taxon>
        <taxon>Nitrosopumilaceae</taxon>
        <taxon>Nitrosarchaeum</taxon>
    </lineage>
</organism>
<dbReference type="SUPFAM" id="SSF49503">
    <property type="entry name" value="Cupredoxins"/>
    <property type="match status" value="1"/>
</dbReference>
<dbReference type="Proteomes" id="UP000004348">
    <property type="component" value="Chromosome"/>
</dbReference>
<dbReference type="STRING" id="886738.Nlim_1536"/>
<evidence type="ECO:0000313" key="1">
    <source>
        <dbReference type="EMBL" id="EGG41737.1"/>
    </source>
</evidence>
<name>F3KM03_9ARCH</name>
<dbReference type="AlphaFoldDB" id="F3KM03"/>
<dbReference type="InterPro" id="IPR052721">
    <property type="entry name" value="ET_Amicyanin"/>
</dbReference>
<dbReference type="InterPro" id="IPR008972">
    <property type="entry name" value="Cupredoxin"/>
</dbReference>
<accession>F3KM03</accession>
<evidence type="ECO:0008006" key="2">
    <source>
        <dbReference type="Google" id="ProtNLM"/>
    </source>
</evidence>
<reference evidence="1" key="1">
    <citation type="journal article" date="2011" name="PLoS ONE">
        <title>Genome of a low-salinity ammonia-oxidizing archaeon determined by single-cell and metagenomic analysis.</title>
        <authorList>
            <person name="Blainey P.C."/>
            <person name="Mosier A.C."/>
            <person name="Potanina A."/>
            <person name="Francis C.A."/>
            <person name="Quake S.R."/>
        </authorList>
    </citation>
    <scope>NUCLEOTIDE SEQUENCE [LARGE SCALE GENOMIC DNA]</scope>
    <source>
        <strain evidence="1">SFB1</strain>
    </source>
</reference>
<gene>
    <name evidence="1" type="ORF">Nlim_1536</name>
</gene>